<keyword evidence="3" id="KW-1185">Reference proteome</keyword>
<dbReference type="RefSeq" id="WP_171217735.1">
    <property type="nucleotide sequence ID" value="NZ_JABEPP010000002.1"/>
</dbReference>
<comment type="caution">
    <text evidence="2">The sequence shown here is derived from an EMBL/GenBank/DDBJ whole genome shotgun (WGS) entry which is preliminary data.</text>
</comment>
<dbReference type="Pfam" id="PF01724">
    <property type="entry name" value="DUF29"/>
    <property type="match status" value="1"/>
</dbReference>
<feature type="region of interest" description="Disordered" evidence="1">
    <location>
        <begin position="126"/>
        <end position="158"/>
    </location>
</feature>
<dbReference type="Proteomes" id="UP000564885">
    <property type="component" value="Unassembled WGS sequence"/>
</dbReference>
<dbReference type="AlphaFoldDB" id="A0A849I7H6"/>
<dbReference type="Gene3D" id="1.20.1220.20">
    <property type="entry name" value="Uncharcterised protein PF01724"/>
    <property type="match status" value="1"/>
</dbReference>
<sequence>MSAKIARHLEGRSPSALYETDFYAWTVQQRAALEKASASELDWAALAEEIGDLENEVFNALRSSFRIILVHLLKWDHRPERRSRSWVASIRSHRQEVADILARSPSLRSRQDEAVEGAYRRARIEAAGEMDRPERSLPPSCPYSLDDILKRPVSWPDE</sequence>
<evidence type="ECO:0000313" key="2">
    <source>
        <dbReference type="EMBL" id="NNM72245.1"/>
    </source>
</evidence>
<proteinExistence type="predicted"/>
<dbReference type="PANTHER" id="PTHR34235">
    <property type="entry name" value="SLR1203 PROTEIN-RELATED"/>
    <property type="match status" value="1"/>
</dbReference>
<organism evidence="2 3">
    <name type="scientific">Enterovirga aerilata</name>
    <dbReference type="NCBI Taxonomy" id="2730920"/>
    <lineage>
        <taxon>Bacteria</taxon>
        <taxon>Pseudomonadati</taxon>
        <taxon>Pseudomonadota</taxon>
        <taxon>Alphaproteobacteria</taxon>
        <taxon>Hyphomicrobiales</taxon>
        <taxon>Methylobacteriaceae</taxon>
        <taxon>Enterovirga</taxon>
    </lineage>
</organism>
<dbReference type="EMBL" id="JABEPP010000002">
    <property type="protein sequence ID" value="NNM72245.1"/>
    <property type="molecule type" value="Genomic_DNA"/>
</dbReference>
<evidence type="ECO:0000313" key="3">
    <source>
        <dbReference type="Proteomes" id="UP000564885"/>
    </source>
</evidence>
<feature type="compositionally biased region" description="Basic and acidic residues" evidence="1">
    <location>
        <begin position="126"/>
        <end position="135"/>
    </location>
</feature>
<accession>A0A849I7H6</accession>
<protein>
    <submittedName>
        <fullName evidence="2">DUF29 domain-containing protein</fullName>
    </submittedName>
</protein>
<name>A0A849I7H6_9HYPH</name>
<dbReference type="InterPro" id="IPR002636">
    <property type="entry name" value="DUF29"/>
</dbReference>
<evidence type="ECO:0000256" key="1">
    <source>
        <dbReference type="SAM" id="MobiDB-lite"/>
    </source>
</evidence>
<gene>
    <name evidence="2" type="ORF">HJG44_07530</name>
</gene>
<reference evidence="2 3" key="1">
    <citation type="submission" date="2020-04" db="EMBL/GenBank/DDBJ databases">
        <title>Enterovirga sp. isolate from soil.</title>
        <authorList>
            <person name="Chea S."/>
            <person name="Kim D.-U."/>
        </authorList>
    </citation>
    <scope>NUCLEOTIDE SEQUENCE [LARGE SCALE GENOMIC DNA]</scope>
    <source>
        <strain evidence="2 3">DB1703</strain>
    </source>
</reference>